<dbReference type="SMART" id="SM00248">
    <property type="entry name" value="ANK"/>
    <property type="match status" value="1"/>
</dbReference>
<dbReference type="PANTHER" id="PTHR46899:SF3">
    <property type="entry name" value="PROTEIN PHOSPHATASE 1 REGULATORY SUBUNIT 27"/>
    <property type="match status" value="1"/>
</dbReference>
<sequence length="754" mass="85300">MEGLSSASAAIAVISFAVQLAESVKKLVEFWKAVEDAPGEISELFSELELLSAVLVRNQRNFARHSPYDLIAERIFSKCQKRIENLHSTLSPTMVAFTSSSFRKRKWVALKVTLKNDEIKKMRTSVRESLVALQMIQQDAISNMVQMALRHQEETSKGISAIQECVVQYSQDLRPMDKATALLPSYDSGMFLEGGNTIELSPTSSHQDKKINEYPWSTNIVIDTNHKVVLQKDPSALLETATISASDFKRQITAHTSSRTTSWETECQTPIFSFRVSSASSKVTRTHGLGSQEAVNTRIGVVFYPAKWLYRLGVSFGIRMSASVDNGWMFTFSSFGAVPEDALIFDLCRQGNVAGINILLNRGDASLECENPQGRTPLWTAAYHGQVDVMRFLIAAGAKNTTKSTSTNGMDEIWRSTAVLDARSKVAITETLQVYEKDKNHKYGTIGRLAIFYRPTKQIDMPQEEISKNMICVFKALAPSLRTGTFAQIGYLRNMISDGHHGSLIHWLISKIEGNLEMYEDSITSYSLLHILVGARFLHRDPLSVKMIMEKTTDLHICHGYGAWGRYQPHTPTTLAMYDLDLFIPWRRLLQESKQDMDTFIEREIDAKHLSSMGWTKATLEVLFKHQFNTPSYKGRRAFNGFPECNRCKHLNISVGMFRLKIDLEFRRQLREIRTGRVQISPYSHVTGSQLPYRFVCSDACIDGISIHDVFENDSEDLPSFPPYVSKEEKKRTEQLRLEEKEATCPTYTMPGAF</sequence>
<reference evidence="2 3" key="1">
    <citation type="journal article" date="2014" name="Genome Announc.">
        <title>Draft genome sequence of Sclerotinia borealis, a psychrophilic plant pathogenic fungus.</title>
        <authorList>
            <person name="Mardanov A.V."/>
            <person name="Beletsky A.V."/>
            <person name="Kadnikov V.V."/>
            <person name="Ignatov A.N."/>
            <person name="Ravin N.V."/>
        </authorList>
    </citation>
    <scope>NUCLEOTIDE SEQUENCE [LARGE SCALE GENOMIC DNA]</scope>
    <source>
        <strain evidence="3">F-4157</strain>
    </source>
</reference>
<dbReference type="Gene3D" id="1.25.40.20">
    <property type="entry name" value="Ankyrin repeat-containing domain"/>
    <property type="match status" value="1"/>
</dbReference>
<comment type="caution">
    <text evidence="2">The sequence shown here is derived from an EMBL/GenBank/DDBJ whole genome shotgun (WGS) entry which is preliminary data.</text>
</comment>
<keyword evidence="3" id="KW-1185">Reference proteome</keyword>
<dbReference type="Pfam" id="PF00023">
    <property type="entry name" value="Ank"/>
    <property type="match status" value="1"/>
</dbReference>
<dbReference type="STRING" id="1432307.W9CPF9"/>
<dbReference type="InterPro" id="IPR053080">
    <property type="entry name" value="PP1_regulatory_subunit_27"/>
</dbReference>
<dbReference type="InterPro" id="IPR036770">
    <property type="entry name" value="Ankyrin_rpt-contain_sf"/>
</dbReference>
<evidence type="ECO:0000256" key="1">
    <source>
        <dbReference type="PROSITE-ProRule" id="PRU00023"/>
    </source>
</evidence>
<feature type="repeat" description="ANK" evidence="1">
    <location>
        <begin position="373"/>
        <end position="405"/>
    </location>
</feature>
<keyword evidence="1" id="KW-0040">ANK repeat</keyword>
<dbReference type="PROSITE" id="PS50297">
    <property type="entry name" value="ANK_REP_REGION"/>
    <property type="match status" value="1"/>
</dbReference>
<evidence type="ECO:0000313" key="3">
    <source>
        <dbReference type="Proteomes" id="UP000019487"/>
    </source>
</evidence>
<dbReference type="PROSITE" id="PS50088">
    <property type="entry name" value="ANK_REPEAT"/>
    <property type="match status" value="1"/>
</dbReference>
<dbReference type="InterPro" id="IPR002110">
    <property type="entry name" value="Ankyrin_rpt"/>
</dbReference>
<dbReference type="PANTHER" id="PTHR46899">
    <property type="entry name" value="PROTEIN PHOSPHATASE 1 REGULATORY SUBUNIT 27"/>
    <property type="match status" value="1"/>
</dbReference>
<gene>
    <name evidence="2" type="ORF">SBOR_1871</name>
</gene>
<protein>
    <submittedName>
        <fullName evidence="2">Uncharacterized protein</fullName>
    </submittedName>
</protein>
<dbReference type="OrthoDB" id="539213at2759"/>
<name>W9CPF9_SCLBF</name>
<dbReference type="AlphaFoldDB" id="W9CPF9"/>
<dbReference type="SUPFAM" id="SSF48403">
    <property type="entry name" value="Ankyrin repeat"/>
    <property type="match status" value="1"/>
</dbReference>
<organism evidence="2 3">
    <name type="scientific">Sclerotinia borealis (strain F-4128)</name>
    <dbReference type="NCBI Taxonomy" id="1432307"/>
    <lineage>
        <taxon>Eukaryota</taxon>
        <taxon>Fungi</taxon>
        <taxon>Dikarya</taxon>
        <taxon>Ascomycota</taxon>
        <taxon>Pezizomycotina</taxon>
        <taxon>Leotiomycetes</taxon>
        <taxon>Helotiales</taxon>
        <taxon>Sclerotiniaceae</taxon>
        <taxon>Sclerotinia</taxon>
    </lineage>
</organism>
<dbReference type="HOGENOM" id="CLU_420443_0_0_1"/>
<accession>W9CPF9</accession>
<evidence type="ECO:0000313" key="2">
    <source>
        <dbReference type="EMBL" id="ESZ97746.1"/>
    </source>
</evidence>
<dbReference type="Proteomes" id="UP000019487">
    <property type="component" value="Unassembled WGS sequence"/>
</dbReference>
<proteinExistence type="predicted"/>
<dbReference type="EMBL" id="AYSA01000072">
    <property type="protein sequence ID" value="ESZ97746.1"/>
    <property type="molecule type" value="Genomic_DNA"/>
</dbReference>